<comment type="caution">
    <text evidence="1">The sequence shown here is derived from an EMBL/GenBank/DDBJ whole genome shotgun (WGS) entry which is preliminary data.</text>
</comment>
<dbReference type="EMBL" id="JAPDGR010001701">
    <property type="protein sequence ID" value="KAJ2980295.1"/>
    <property type="molecule type" value="Genomic_DNA"/>
</dbReference>
<accession>A0ACC1NLY0</accession>
<evidence type="ECO:0000313" key="1">
    <source>
        <dbReference type="EMBL" id="KAJ2980295.1"/>
    </source>
</evidence>
<reference evidence="1" key="1">
    <citation type="submission" date="2022-10" db="EMBL/GenBank/DDBJ databases">
        <title>Genome Sequence of Xylaria curta.</title>
        <authorList>
            <person name="Buettner E."/>
        </authorList>
    </citation>
    <scope>NUCLEOTIDE SEQUENCE</scope>
    <source>
        <strain evidence="1">Babe10</strain>
    </source>
</reference>
<name>A0ACC1NLY0_9PEZI</name>
<sequence length="106" mass="11698">MFPLEALNLGLCHTLQFRLDISPAPPVIVPFHPQHLNDRGNKNEAGRRKVETVADLVIRGVEWEIRPCGDEAANVAEHNVRANSYASASKQLVAVRKAAAYRTRGS</sequence>
<proteinExistence type="predicted"/>
<dbReference type="Proteomes" id="UP001143856">
    <property type="component" value="Unassembled WGS sequence"/>
</dbReference>
<protein>
    <submittedName>
        <fullName evidence="1">Uncharacterized protein</fullName>
    </submittedName>
</protein>
<evidence type="ECO:0000313" key="2">
    <source>
        <dbReference type="Proteomes" id="UP001143856"/>
    </source>
</evidence>
<organism evidence="1 2">
    <name type="scientific">Xylaria curta</name>
    <dbReference type="NCBI Taxonomy" id="42375"/>
    <lineage>
        <taxon>Eukaryota</taxon>
        <taxon>Fungi</taxon>
        <taxon>Dikarya</taxon>
        <taxon>Ascomycota</taxon>
        <taxon>Pezizomycotina</taxon>
        <taxon>Sordariomycetes</taxon>
        <taxon>Xylariomycetidae</taxon>
        <taxon>Xylariales</taxon>
        <taxon>Xylariaceae</taxon>
        <taxon>Xylaria</taxon>
    </lineage>
</organism>
<gene>
    <name evidence="1" type="ORF">NUW58_g6980</name>
</gene>
<keyword evidence="2" id="KW-1185">Reference proteome</keyword>